<accession>A0A512NPQ8</accession>
<name>A0A512NPQ8_9HYPH</name>
<gene>
    <name evidence="1" type="ORF">RSO01_81020</name>
</gene>
<dbReference type="OrthoDB" id="176168at2"/>
<dbReference type="AlphaFoldDB" id="A0A512NPQ8"/>
<proteinExistence type="predicted"/>
<dbReference type="Proteomes" id="UP000321058">
    <property type="component" value="Unassembled WGS sequence"/>
</dbReference>
<keyword evidence="2" id="KW-1185">Reference proteome</keyword>
<dbReference type="RefSeq" id="WP_147156263.1">
    <property type="nucleotide sequence ID" value="NZ_BKAJ01000190.1"/>
</dbReference>
<dbReference type="EMBL" id="BKAJ01000190">
    <property type="protein sequence ID" value="GEP60936.1"/>
    <property type="molecule type" value="Genomic_DNA"/>
</dbReference>
<reference evidence="1 2" key="1">
    <citation type="submission" date="2019-07" db="EMBL/GenBank/DDBJ databases">
        <title>Whole genome shotgun sequence of Reyranella soli NBRC 108950.</title>
        <authorList>
            <person name="Hosoyama A."/>
            <person name="Uohara A."/>
            <person name="Ohji S."/>
            <person name="Ichikawa N."/>
        </authorList>
    </citation>
    <scope>NUCLEOTIDE SEQUENCE [LARGE SCALE GENOMIC DNA]</scope>
    <source>
        <strain evidence="1 2">NBRC 108950</strain>
    </source>
</reference>
<evidence type="ECO:0000313" key="2">
    <source>
        <dbReference type="Proteomes" id="UP000321058"/>
    </source>
</evidence>
<comment type="caution">
    <text evidence="1">The sequence shown here is derived from an EMBL/GenBank/DDBJ whole genome shotgun (WGS) entry which is preliminary data.</text>
</comment>
<sequence length="357" mass="40569">MRSKIAKWQLEPGLLMANLDGRVLRSEAARTNWFKEAVPGGAQRRAAEMVGVFFRQKFRRDALVQDEVERMVKERASDPQWISRADTARRLLKRYEAGLAAFGSAFRLNANHPDAFRRQFDAMDLIGTCEEFRLWRAADDLGLKYRRRTNELGQARNRNQLARSLRVTARDLKRYRQVLGHRTRQALDEAGLGPTGKLTDAELEDIENMAFLEFQYPQPPFLASRLATALEELAKSILNNPEPTADYVRVGYFLFAGSKFPLAQFSRSGLAVDVVHMLSEMAAHPAGAWRPRHAEFRKVDRIRVGIPGRHYKVVAAFVSAAFQIDYSPAAAAKAIQHFLSRHHDFMIANWSVGEEVS</sequence>
<evidence type="ECO:0000313" key="1">
    <source>
        <dbReference type="EMBL" id="GEP60936.1"/>
    </source>
</evidence>
<organism evidence="1 2">
    <name type="scientific">Reyranella soli</name>
    <dbReference type="NCBI Taxonomy" id="1230389"/>
    <lineage>
        <taxon>Bacteria</taxon>
        <taxon>Pseudomonadati</taxon>
        <taxon>Pseudomonadota</taxon>
        <taxon>Alphaproteobacteria</taxon>
        <taxon>Hyphomicrobiales</taxon>
        <taxon>Reyranellaceae</taxon>
        <taxon>Reyranella</taxon>
    </lineage>
</organism>
<protein>
    <submittedName>
        <fullName evidence="1">Uncharacterized protein</fullName>
    </submittedName>
</protein>